<evidence type="ECO:0000259" key="11">
    <source>
        <dbReference type="Pfam" id="PF00205"/>
    </source>
</evidence>
<dbReference type="SUPFAM" id="SSF52467">
    <property type="entry name" value="DHS-like NAD/FAD-binding domain"/>
    <property type="match status" value="1"/>
</dbReference>
<evidence type="ECO:0000256" key="10">
    <source>
        <dbReference type="RuleBase" id="RU362132"/>
    </source>
</evidence>
<evidence type="ECO:0000259" key="13">
    <source>
        <dbReference type="Pfam" id="PF02776"/>
    </source>
</evidence>
<comment type="cofactor">
    <cofactor evidence="9">
        <name>Mg(2+)</name>
        <dbReference type="ChEBI" id="CHEBI:18420"/>
    </cofactor>
    <text evidence="9">Binds 1 Mg(2+) per subunit.</text>
</comment>
<dbReference type="InterPro" id="IPR029061">
    <property type="entry name" value="THDP-binding"/>
</dbReference>
<feature type="binding site" evidence="9">
    <location>
        <position position="498"/>
    </location>
    <ligand>
        <name>Mg(2+)</name>
        <dbReference type="ChEBI" id="CHEBI:18420"/>
    </ligand>
</feature>
<dbReference type="GO" id="GO:0005634">
    <property type="term" value="C:nucleus"/>
    <property type="evidence" value="ECO:0007669"/>
    <property type="project" value="TreeGrafter"/>
</dbReference>
<reference evidence="14" key="1">
    <citation type="journal article" date="2020" name="Stud. Mycol.">
        <title>101 Dothideomycetes genomes: a test case for predicting lifestyles and emergence of pathogens.</title>
        <authorList>
            <person name="Haridas S."/>
            <person name="Albert R."/>
            <person name="Binder M."/>
            <person name="Bloem J."/>
            <person name="Labutti K."/>
            <person name="Salamov A."/>
            <person name="Andreopoulos B."/>
            <person name="Baker S."/>
            <person name="Barry K."/>
            <person name="Bills G."/>
            <person name="Bluhm B."/>
            <person name="Cannon C."/>
            <person name="Castanera R."/>
            <person name="Culley D."/>
            <person name="Daum C."/>
            <person name="Ezra D."/>
            <person name="Gonzalez J."/>
            <person name="Henrissat B."/>
            <person name="Kuo A."/>
            <person name="Liang C."/>
            <person name="Lipzen A."/>
            <person name="Lutzoni F."/>
            <person name="Magnuson J."/>
            <person name="Mondo S."/>
            <person name="Nolan M."/>
            <person name="Ohm R."/>
            <person name="Pangilinan J."/>
            <person name="Park H.-J."/>
            <person name="Ramirez L."/>
            <person name="Alfaro M."/>
            <person name="Sun H."/>
            <person name="Tritt A."/>
            <person name="Yoshinaga Y."/>
            <person name="Zwiers L.-H."/>
            <person name="Turgeon B."/>
            <person name="Goodwin S."/>
            <person name="Spatafora J."/>
            <person name="Crous P."/>
            <person name="Grigoriev I."/>
        </authorList>
    </citation>
    <scope>NUCLEOTIDE SEQUENCE</scope>
    <source>
        <strain evidence="14">CBS 113979</strain>
    </source>
</reference>
<dbReference type="SUPFAM" id="SSF52518">
    <property type="entry name" value="Thiamin diphosphate-binding fold (THDP-binding)"/>
    <property type="match status" value="2"/>
</dbReference>
<evidence type="ECO:0000256" key="8">
    <source>
        <dbReference type="ARBA" id="ARBA00023239"/>
    </source>
</evidence>
<dbReference type="OrthoDB" id="3970464at2759"/>
<dbReference type="Gene3D" id="3.40.50.970">
    <property type="match status" value="2"/>
</dbReference>
<name>A0A6G1H684_9PEZI</name>
<dbReference type="InterPro" id="IPR012000">
    <property type="entry name" value="Thiamin_PyroP_enz_cen_dom"/>
</dbReference>
<dbReference type="Pfam" id="PF02776">
    <property type="entry name" value="TPP_enzyme_N"/>
    <property type="match status" value="1"/>
</dbReference>
<protein>
    <recommendedName>
        <fullName evidence="3">Pyruvate decarboxylase</fullName>
    </recommendedName>
</protein>
<dbReference type="GO" id="GO:0030976">
    <property type="term" value="F:thiamine pyrophosphate binding"/>
    <property type="evidence" value="ECO:0007669"/>
    <property type="project" value="InterPro"/>
</dbReference>
<comment type="similarity">
    <text evidence="2 10">Belongs to the TPP enzyme family.</text>
</comment>
<evidence type="ECO:0000259" key="12">
    <source>
        <dbReference type="Pfam" id="PF02775"/>
    </source>
</evidence>
<dbReference type="InterPro" id="IPR029035">
    <property type="entry name" value="DHS-like_NAD/FAD-binding_dom"/>
</dbReference>
<evidence type="ECO:0000256" key="6">
    <source>
        <dbReference type="ARBA" id="ARBA00022842"/>
    </source>
</evidence>
<dbReference type="GO" id="GO:0005829">
    <property type="term" value="C:cytosol"/>
    <property type="evidence" value="ECO:0007669"/>
    <property type="project" value="TreeGrafter"/>
</dbReference>
<keyword evidence="7 10" id="KW-0786">Thiamine pyrophosphate</keyword>
<dbReference type="AlphaFoldDB" id="A0A6G1H684"/>
<evidence type="ECO:0000256" key="2">
    <source>
        <dbReference type="ARBA" id="ARBA00007812"/>
    </source>
</evidence>
<keyword evidence="6 9" id="KW-0460">Magnesium</keyword>
<dbReference type="InterPro" id="IPR012110">
    <property type="entry name" value="PDC/IPDC-like"/>
</dbReference>
<dbReference type="PANTHER" id="PTHR43452">
    <property type="entry name" value="PYRUVATE DECARBOXYLASE"/>
    <property type="match status" value="1"/>
</dbReference>
<feature type="domain" description="Thiamine pyrophosphate enzyme central" evidence="11">
    <location>
        <begin position="208"/>
        <end position="319"/>
    </location>
</feature>
<accession>A0A6G1H684</accession>
<dbReference type="GO" id="GO:0004737">
    <property type="term" value="F:pyruvate decarboxylase activity"/>
    <property type="evidence" value="ECO:0007669"/>
    <property type="project" value="TreeGrafter"/>
</dbReference>
<evidence type="ECO:0000256" key="7">
    <source>
        <dbReference type="ARBA" id="ARBA00023052"/>
    </source>
</evidence>
<evidence type="ECO:0000313" key="14">
    <source>
        <dbReference type="EMBL" id="KAF1988731.1"/>
    </source>
</evidence>
<sequence length="592" mass="63657">MATESKVTVAHYLFTRLRQVGIKSLHGVAGEYDIEALEYLEGAGLKWVGCANELNAGYAADGYARVKGISALFTPSGASSLAALSPLAGPFAENIPVVHIVSCPSPSQLDGQAHHALKNDNSNLGLFADMHKRVTIAQTHLNDTATAAADIDRLLQTCYQRSRPIYLALPTSILAAEVIATPLATPLSILPQPNTPEIEATASAAILFQLYQATRPCILVDGGALRRKITPVVEKFVRESKLPTFVTAAGKSAIDESLANFAGVYTAENGGAMRDFIGGSDCVIWIGGLGDASNAPAGFPKGLSTLRTIAFHDSYAEVGYARYTVHMRGILNRLSSVIDLSRVKTTPFRPSYPRSGDSPGSDYSGLTAGDFAKLSLSKHSDITITHAWLWRKLSEWLQPGDILLTECGAAFKGVSETVLPNGCLAISQTLCKSCGYALPAAQGAALAAREQGRLGRTVVFVGERGLQATAQAVGTMLQHNLDVTVFVITDRIFGTNKGYVTDETEKSVARKPWGDMPKWHNGNVPAAMGGKTMLGRGQERRERAFRTYGVMTKEEVERLWGEKEFKEAGGMNFVEMYMPKDEAPRAAKLACR</sequence>
<dbReference type="Gene3D" id="3.40.50.1220">
    <property type="entry name" value="TPP-binding domain"/>
    <property type="match status" value="1"/>
</dbReference>
<keyword evidence="5" id="KW-0210">Decarboxylase</keyword>
<gene>
    <name evidence="14" type="ORF">K402DRAFT_372996</name>
</gene>
<feature type="domain" description="Thiamine pyrophosphate enzyme TPP-binding" evidence="12">
    <location>
        <begin position="427"/>
        <end position="532"/>
    </location>
</feature>
<dbReference type="Proteomes" id="UP000800041">
    <property type="component" value="Unassembled WGS sequence"/>
</dbReference>
<dbReference type="InterPro" id="IPR047213">
    <property type="entry name" value="TPP_PYR_PDC_IPDC-like"/>
</dbReference>
<dbReference type="Pfam" id="PF00205">
    <property type="entry name" value="TPP_enzyme_M"/>
    <property type="match status" value="1"/>
</dbReference>
<evidence type="ECO:0000256" key="9">
    <source>
        <dbReference type="PIRSR" id="PIRSR036565-2"/>
    </source>
</evidence>
<feature type="domain" description="Thiamine pyrophosphate enzyme N-terminal TPP-binding" evidence="13">
    <location>
        <begin position="8"/>
        <end position="118"/>
    </location>
</feature>
<dbReference type="GO" id="GO:0000287">
    <property type="term" value="F:magnesium ion binding"/>
    <property type="evidence" value="ECO:0007669"/>
    <property type="project" value="InterPro"/>
</dbReference>
<keyword evidence="8" id="KW-0456">Lyase</keyword>
<keyword evidence="4 9" id="KW-0479">Metal-binding</keyword>
<organism evidence="14 15">
    <name type="scientific">Aulographum hederae CBS 113979</name>
    <dbReference type="NCBI Taxonomy" id="1176131"/>
    <lineage>
        <taxon>Eukaryota</taxon>
        <taxon>Fungi</taxon>
        <taxon>Dikarya</taxon>
        <taxon>Ascomycota</taxon>
        <taxon>Pezizomycotina</taxon>
        <taxon>Dothideomycetes</taxon>
        <taxon>Pleosporomycetidae</taxon>
        <taxon>Aulographales</taxon>
        <taxon>Aulographaceae</taxon>
    </lineage>
</organism>
<dbReference type="Pfam" id="PF02775">
    <property type="entry name" value="TPP_enzyme_C"/>
    <property type="match status" value="1"/>
</dbReference>
<dbReference type="EMBL" id="ML977147">
    <property type="protein sequence ID" value="KAF1988731.1"/>
    <property type="molecule type" value="Genomic_DNA"/>
</dbReference>
<dbReference type="PANTHER" id="PTHR43452:SF11">
    <property type="entry name" value="PYRUVATE DECARBOXYLASE"/>
    <property type="match status" value="1"/>
</dbReference>
<evidence type="ECO:0000256" key="3">
    <source>
        <dbReference type="ARBA" id="ARBA00014422"/>
    </source>
</evidence>
<dbReference type="InterPro" id="IPR011766">
    <property type="entry name" value="TPP_enzyme_TPP-bd"/>
</dbReference>
<evidence type="ECO:0000313" key="15">
    <source>
        <dbReference type="Proteomes" id="UP000800041"/>
    </source>
</evidence>
<keyword evidence="15" id="KW-1185">Reference proteome</keyword>
<dbReference type="PIRSF" id="PIRSF036565">
    <property type="entry name" value="Pyruvt_ip_decrb"/>
    <property type="match status" value="1"/>
</dbReference>
<feature type="binding site" evidence="9">
    <location>
        <position position="496"/>
    </location>
    <ligand>
        <name>Mg(2+)</name>
        <dbReference type="ChEBI" id="CHEBI:18420"/>
    </ligand>
</feature>
<dbReference type="GO" id="GO:0000949">
    <property type="term" value="P:aromatic amino acid family catabolic process to alcohol via Ehrlich pathway"/>
    <property type="evidence" value="ECO:0007669"/>
    <property type="project" value="TreeGrafter"/>
</dbReference>
<proteinExistence type="inferred from homology"/>
<dbReference type="InterPro" id="IPR012001">
    <property type="entry name" value="Thiamin_PyroP_enz_TPP-bd_dom"/>
</dbReference>
<keyword evidence="14" id="KW-0670">Pyruvate</keyword>
<comment type="cofactor">
    <cofactor evidence="1">
        <name>thiamine diphosphate</name>
        <dbReference type="ChEBI" id="CHEBI:58937"/>
    </cofactor>
</comment>
<evidence type="ECO:0000256" key="5">
    <source>
        <dbReference type="ARBA" id="ARBA00022793"/>
    </source>
</evidence>
<evidence type="ECO:0000256" key="1">
    <source>
        <dbReference type="ARBA" id="ARBA00001964"/>
    </source>
</evidence>
<evidence type="ECO:0000256" key="4">
    <source>
        <dbReference type="ARBA" id="ARBA00022723"/>
    </source>
</evidence>
<dbReference type="CDD" id="cd07038">
    <property type="entry name" value="TPP_PYR_PDC_IPDC_like"/>
    <property type="match status" value="1"/>
</dbReference>